<dbReference type="EMBL" id="KV878216">
    <property type="protein sequence ID" value="OJJ31172.1"/>
    <property type="molecule type" value="Genomic_DNA"/>
</dbReference>
<dbReference type="RefSeq" id="XP_040684849.1">
    <property type="nucleotide sequence ID" value="XM_040836450.1"/>
</dbReference>
<evidence type="ECO:0000313" key="2">
    <source>
        <dbReference type="EMBL" id="OJJ31172.1"/>
    </source>
</evidence>
<evidence type="ECO:0008006" key="4">
    <source>
        <dbReference type="Google" id="ProtNLM"/>
    </source>
</evidence>
<evidence type="ECO:0000313" key="3">
    <source>
        <dbReference type="Proteomes" id="UP000184383"/>
    </source>
</evidence>
<sequence length="838" mass="91921">MHRRHSICQLGLPSVVDSLDDFFGCQEKPRNVDDMYVRRTRSSNPIMPSTRFPQVDGPSERRKAVKRSNKKKKKNKNQSNGEVQESDSVNNANHSDSPPSYSSVAENTGPSKLAGVNASMPLIINGSSWRAGVDNRPDQGQASNDDIFPFEMGAGAFTDFSMAGASSSAAQQPHQMHPNVSQAFASLQHTMQATAPGAPSPNHFQSSRAETFDPSKPPQYLSSNDCVGTQSSAVTFRSPSAVTTEDTIHASSAQSEMAKFAHQPHMSHEGQSHPLYCQVHGRTACHFNHGCCVHRPENCSVCPQKRSCCCIHHAGDCCHCLFSRPPGYPKANDKPQGDMFMPAYPPPPGPVVAGPMQGAPSISNHRPGQYSTSTAEMNRAHGANKQWGTYPEHRAVPIGLNVPPGFNIPQGPIPSQMPPAFAFTDPSNKNTQGNLEHLATHTLGLFENEQFSDFQIVLKSAKGLFFPITFRTHKTLMARSPLINSILKSPAPQEGHSEVTAIAGENFCMFKAFRIVLQNLYGLPVLDTENLRYAAISSLGYTEENIQACPFSINLAVADFALCYAAAGAFFEQSEIVEIGIKIAISFISWENIEMVLYFSLCLWKFAIVSPSDADTEVPSAHDKEPAGAIQGKPDSQASIGELEEVWVPRLVTSAIEFVARHVQPGFKLYTQAQTRDMPDRIPKDLRVPKQPLSNPKLAEVKFGSLESLEEQKPSHEVGIASAILICLPFEKLKEAFAIMGSRQVLTSALAQEIVVERETRRLHALQIYSKQGGEYDDNKISDEIRPLGYREFCTSKGVLSGTREPALMDFSLEREWVGLAVVEITVVHHKKVSQSKK</sequence>
<accession>A0A1L9R8C1</accession>
<feature type="compositionally biased region" description="Basic residues" evidence="1">
    <location>
        <begin position="63"/>
        <end position="76"/>
    </location>
</feature>
<dbReference type="Proteomes" id="UP000184383">
    <property type="component" value="Unassembled WGS sequence"/>
</dbReference>
<gene>
    <name evidence="2" type="ORF">ASPWEDRAFT_45132</name>
</gene>
<dbReference type="AlphaFoldDB" id="A0A1L9R8C1"/>
<proteinExistence type="predicted"/>
<protein>
    <recommendedName>
        <fullName evidence="4">BTB domain-containing protein</fullName>
    </recommendedName>
</protein>
<organism evidence="2 3">
    <name type="scientific">Aspergillus wentii DTO 134E9</name>
    <dbReference type="NCBI Taxonomy" id="1073089"/>
    <lineage>
        <taxon>Eukaryota</taxon>
        <taxon>Fungi</taxon>
        <taxon>Dikarya</taxon>
        <taxon>Ascomycota</taxon>
        <taxon>Pezizomycotina</taxon>
        <taxon>Eurotiomycetes</taxon>
        <taxon>Eurotiomycetidae</taxon>
        <taxon>Eurotiales</taxon>
        <taxon>Aspergillaceae</taxon>
        <taxon>Aspergillus</taxon>
        <taxon>Aspergillus subgen. Cremei</taxon>
    </lineage>
</organism>
<feature type="region of interest" description="Disordered" evidence="1">
    <location>
        <begin position="39"/>
        <end position="113"/>
    </location>
</feature>
<dbReference type="VEuPathDB" id="FungiDB:ASPWEDRAFT_45132"/>
<dbReference type="GeneID" id="63752298"/>
<dbReference type="OrthoDB" id="5329403at2759"/>
<name>A0A1L9R8C1_ASPWE</name>
<feature type="region of interest" description="Disordered" evidence="1">
    <location>
        <begin position="193"/>
        <end position="215"/>
    </location>
</feature>
<reference evidence="3" key="1">
    <citation type="journal article" date="2017" name="Genome Biol.">
        <title>Comparative genomics reveals high biological diversity and specific adaptations in the industrially and medically important fungal genus Aspergillus.</title>
        <authorList>
            <person name="de Vries R.P."/>
            <person name="Riley R."/>
            <person name="Wiebenga A."/>
            <person name="Aguilar-Osorio G."/>
            <person name="Amillis S."/>
            <person name="Uchima C.A."/>
            <person name="Anderluh G."/>
            <person name="Asadollahi M."/>
            <person name="Askin M."/>
            <person name="Barry K."/>
            <person name="Battaglia E."/>
            <person name="Bayram O."/>
            <person name="Benocci T."/>
            <person name="Braus-Stromeyer S.A."/>
            <person name="Caldana C."/>
            <person name="Canovas D."/>
            <person name="Cerqueira G.C."/>
            <person name="Chen F."/>
            <person name="Chen W."/>
            <person name="Choi C."/>
            <person name="Clum A."/>
            <person name="Dos Santos R.A."/>
            <person name="Damasio A.R."/>
            <person name="Diallinas G."/>
            <person name="Emri T."/>
            <person name="Fekete E."/>
            <person name="Flipphi M."/>
            <person name="Freyberg S."/>
            <person name="Gallo A."/>
            <person name="Gournas C."/>
            <person name="Habgood R."/>
            <person name="Hainaut M."/>
            <person name="Harispe M.L."/>
            <person name="Henrissat B."/>
            <person name="Hilden K.S."/>
            <person name="Hope R."/>
            <person name="Hossain A."/>
            <person name="Karabika E."/>
            <person name="Karaffa L."/>
            <person name="Karanyi Z."/>
            <person name="Krasevec N."/>
            <person name="Kuo A."/>
            <person name="Kusch H."/>
            <person name="LaButti K."/>
            <person name="Lagendijk E.L."/>
            <person name="Lapidus A."/>
            <person name="Levasseur A."/>
            <person name="Lindquist E."/>
            <person name="Lipzen A."/>
            <person name="Logrieco A.F."/>
            <person name="MacCabe A."/>
            <person name="Maekelae M.R."/>
            <person name="Malavazi I."/>
            <person name="Melin P."/>
            <person name="Meyer V."/>
            <person name="Mielnichuk N."/>
            <person name="Miskei M."/>
            <person name="Molnar A.P."/>
            <person name="Mule G."/>
            <person name="Ngan C.Y."/>
            <person name="Orejas M."/>
            <person name="Orosz E."/>
            <person name="Ouedraogo J.P."/>
            <person name="Overkamp K.M."/>
            <person name="Park H.-S."/>
            <person name="Perrone G."/>
            <person name="Piumi F."/>
            <person name="Punt P.J."/>
            <person name="Ram A.F."/>
            <person name="Ramon A."/>
            <person name="Rauscher S."/>
            <person name="Record E."/>
            <person name="Riano-Pachon D.M."/>
            <person name="Robert V."/>
            <person name="Roehrig J."/>
            <person name="Ruller R."/>
            <person name="Salamov A."/>
            <person name="Salih N.S."/>
            <person name="Samson R.A."/>
            <person name="Sandor E."/>
            <person name="Sanguinetti M."/>
            <person name="Schuetze T."/>
            <person name="Sepcic K."/>
            <person name="Shelest E."/>
            <person name="Sherlock G."/>
            <person name="Sophianopoulou V."/>
            <person name="Squina F.M."/>
            <person name="Sun H."/>
            <person name="Susca A."/>
            <person name="Todd R.B."/>
            <person name="Tsang A."/>
            <person name="Unkles S.E."/>
            <person name="van de Wiele N."/>
            <person name="van Rossen-Uffink D."/>
            <person name="Oliveira J.V."/>
            <person name="Vesth T.C."/>
            <person name="Visser J."/>
            <person name="Yu J.-H."/>
            <person name="Zhou M."/>
            <person name="Andersen M.R."/>
            <person name="Archer D.B."/>
            <person name="Baker S.E."/>
            <person name="Benoit I."/>
            <person name="Brakhage A.A."/>
            <person name="Braus G.H."/>
            <person name="Fischer R."/>
            <person name="Frisvad J.C."/>
            <person name="Goldman G.H."/>
            <person name="Houbraken J."/>
            <person name="Oakley B."/>
            <person name="Pocsi I."/>
            <person name="Scazzocchio C."/>
            <person name="Seiboth B."/>
            <person name="vanKuyk P.A."/>
            <person name="Wortman J."/>
            <person name="Dyer P.S."/>
            <person name="Grigoriev I.V."/>
        </authorList>
    </citation>
    <scope>NUCLEOTIDE SEQUENCE [LARGE SCALE GENOMIC DNA]</scope>
    <source>
        <strain evidence="3">DTO 134E9</strain>
    </source>
</reference>
<keyword evidence="3" id="KW-1185">Reference proteome</keyword>
<evidence type="ECO:0000256" key="1">
    <source>
        <dbReference type="SAM" id="MobiDB-lite"/>
    </source>
</evidence>
<feature type="compositionally biased region" description="Polar residues" evidence="1">
    <location>
        <begin position="78"/>
        <end position="110"/>
    </location>
</feature>